<dbReference type="PANTHER" id="PTHR40590:SF1">
    <property type="entry name" value="CYTOPLASMIC PROTEIN"/>
    <property type="match status" value="1"/>
</dbReference>
<gene>
    <name evidence="1" type="ORF">J1M35_14165</name>
</gene>
<dbReference type="AlphaFoldDB" id="A0A975CEF4"/>
<proteinExistence type="predicted"/>
<dbReference type="KEGG" id="otd:J1M35_14165"/>
<organism evidence="1 2">
    <name type="scientific">Ottowia testudinis</name>
    <dbReference type="NCBI Taxonomy" id="2816950"/>
    <lineage>
        <taxon>Bacteria</taxon>
        <taxon>Pseudomonadati</taxon>
        <taxon>Pseudomonadota</taxon>
        <taxon>Betaproteobacteria</taxon>
        <taxon>Burkholderiales</taxon>
        <taxon>Comamonadaceae</taxon>
        <taxon>Ottowia</taxon>
    </lineage>
</organism>
<protein>
    <submittedName>
        <fullName evidence="1">TraB/GumN family protein</fullName>
    </submittedName>
</protein>
<evidence type="ECO:0000313" key="2">
    <source>
        <dbReference type="Proteomes" id="UP000663903"/>
    </source>
</evidence>
<dbReference type="InterPro" id="IPR047111">
    <property type="entry name" value="YbaP-like"/>
</dbReference>
<dbReference type="CDD" id="cd14789">
    <property type="entry name" value="Tiki"/>
    <property type="match status" value="1"/>
</dbReference>
<dbReference type="RefSeq" id="WP_208007823.1">
    <property type="nucleotide sequence ID" value="NZ_CP071796.1"/>
</dbReference>
<dbReference type="EMBL" id="CP071796">
    <property type="protein sequence ID" value="QTD44256.1"/>
    <property type="molecule type" value="Genomic_DNA"/>
</dbReference>
<sequence length="316" mass="34451">MLLKLLARAALIAWPIIAGLLAPSAWARDCLPEFKLPAAGQIQAAARAAEDRGFLWSIERDGRTSYLYGTLHVGKLAWLPGPRTRQALQASQVLALELDLTDDTTLKDASQSAKRSSSTAAPPPLLARMQRMAEDECLRWSDLEPLQPALQVATLMLAAARHDGLEVAYASELVLGGMARQSAMPVHALETVTEQFNALAPPDAAGSARQLERDLNDLQSGRALTVLRRLVEAWAQSDVATLQSYEQWCGCTDTEDDRALTRRLLDERNPRLAERIDALHTGGQRVFAAVGALHLIGDQGLPALLARHGYKVRALF</sequence>
<name>A0A975CEF4_9BURK</name>
<keyword evidence="2" id="KW-1185">Reference proteome</keyword>
<evidence type="ECO:0000313" key="1">
    <source>
        <dbReference type="EMBL" id="QTD44256.1"/>
    </source>
</evidence>
<dbReference type="PANTHER" id="PTHR40590">
    <property type="entry name" value="CYTOPLASMIC PROTEIN-RELATED"/>
    <property type="match status" value="1"/>
</dbReference>
<dbReference type="Proteomes" id="UP000663903">
    <property type="component" value="Chromosome"/>
</dbReference>
<accession>A0A975CEF4</accession>
<reference evidence="1" key="1">
    <citation type="submission" date="2021-03" db="EMBL/GenBank/DDBJ databases">
        <title>Ottowia sp. 27C isolated from the cloaca of a Giant Asian pond turtle (Heosemys grandis).</title>
        <authorList>
            <person name="Spergser J."/>
            <person name="Busse H.-J."/>
        </authorList>
    </citation>
    <scope>NUCLEOTIDE SEQUENCE</scope>
    <source>
        <strain evidence="1">27C</strain>
    </source>
</reference>
<dbReference type="InterPro" id="IPR002816">
    <property type="entry name" value="TraB/PrgY/GumN_fam"/>
</dbReference>
<dbReference type="Pfam" id="PF01963">
    <property type="entry name" value="TraB_PrgY_gumN"/>
    <property type="match status" value="1"/>
</dbReference>